<dbReference type="EMBL" id="CP158281">
    <property type="protein sequence ID" value="XBV90693.1"/>
    <property type="molecule type" value="Genomic_DNA"/>
</dbReference>
<dbReference type="RefSeq" id="WP_350271404.1">
    <property type="nucleotide sequence ID" value="NZ_CP158281.1"/>
</dbReference>
<dbReference type="KEGG" id="bkr:AAFP32_08305"/>
<dbReference type="PROSITE" id="PS52050">
    <property type="entry name" value="WYL"/>
    <property type="match status" value="1"/>
</dbReference>
<gene>
    <name evidence="3" type="ORF">AAFP32_08305</name>
</gene>
<dbReference type="InterPro" id="IPR057727">
    <property type="entry name" value="WCX_dom"/>
</dbReference>
<sequence length="340" mass="37562">MNTPRPSRQRQQTERLMNLLIALRAARGWVSRKTLMSAIDGYAGLDDIAFDRKFSRDKELLRHMGITIATRAEHDAYSDTGETGYRISADDYAMDDVELTPSEAAAVAVAAQFWSDTELGESSSQALTKLRALGIDLTKAGPGHVEANQGPAARKLGSANFATALHHINAREAISFKYHKPGQSPRRVKLEPYALLSRGDRVYLLGHDIDRDAERTFRLSRVEGKLTKLGGRDPGDYDFPADFAPHVALNSSTEMAVVAEAKLRIRAHRADPLRRRQIRTEDDAIIVEYTDAASLAAEIVSFGNVVEVLSPSELVQAVEDRRQTVRESLERLGGRNVLSA</sequence>
<organism evidence="3">
    <name type="scientific">Brevibacterium koreense</name>
    <dbReference type="NCBI Taxonomy" id="3140787"/>
    <lineage>
        <taxon>Bacteria</taxon>
        <taxon>Bacillati</taxon>
        <taxon>Actinomycetota</taxon>
        <taxon>Actinomycetes</taxon>
        <taxon>Micrococcales</taxon>
        <taxon>Brevibacteriaceae</taxon>
        <taxon>Brevibacterium</taxon>
    </lineage>
</organism>
<dbReference type="Pfam" id="PF13280">
    <property type="entry name" value="WYL"/>
    <property type="match status" value="1"/>
</dbReference>
<proteinExistence type="predicted"/>
<dbReference type="InterPro" id="IPR051534">
    <property type="entry name" value="CBASS_pafABC_assoc_protein"/>
</dbReference>
<evidence type="ECO:0000259" key="1">
    <source>
        <dbReference type="Pfam" id="PF13280"/>
    </source>
</evidence>
<dbReference type="Pfam" id="PF25583">
    <property type="entry name" value="WCX"/>
    <property type="match status" value="1"/>
</dbReference>
<protein>
    <submittedName>
        <fullName evidence="3">WYL domain-containing protein</fullName>
    </submittedName>
</protein>
<dbReference type="PANTHER" id="PTHR34580">
    <property type="match status" value="1"/>
</dbReference>
<feature type="domain" description="WYL" evidence="1">
    <location>
        <begin position="161"/>
        <end position="223"/>
    </location>
</feature>
<feature type="domain" description="WCX" evidence="2">
    <location>
        <begin position="260"/>
        <end position="321"/>
    </location>
</feature>
<accession>A0AAU7UQJ2</accession>
<evidence type="ECO:0000259" key="2">
    <source>
        <dbReference type="Pfam" id="PF25583"/>
    </source>
</evidence>
<dbReference type="AlphaFoldDB" id="A0AAU7UQJ2"/>
<reference evidence="3" key="1">
    <citation type="submission" date="2024-06" db="EMBL/GenBank/DDBJ databases">
        <title>Brevibacterium koreense sp. nov., isolated from jogae-jeotgal, a Korean fermented seafood.</title>
        <authorList>
            <person name="Whon T.W."/>
            <person name="Nam S."/>
            <person name="Kim Y."/>
        </authorList>
    </citation>
    <scope>NUCLEOTIDE SEQUENCE</scope>
    <source>
        <strain evidence="3">CBA3109</strain>
    </source>
</reference>
<name>A0AAU7UQJ2_9MICO</name>
<dbReference type="InterPro" id="IPR026881">
    <property type="entry name" value="WYL_dom"/>
</dbReference>
<evidence type="ECO:0000313" key="3">
    <source>
        <dbReference type="EMBL" id="XBV90693.1"/>
    </source>
</evidence>
<dbReference type="PANTHER" id="PTHR34580:SF3">
    <property type="entry name" value="PROTEIN PAFB"/>
    <property type="match status" value="1"/>
</dbReference>